<evidence type="ECO:0000256" key="6">
    <source>
        <dbReference type="PROSITE-ProRule" id="PRU00146"/>
    </source>
</evidence>
<name>A0ABD0VNB6_DENTH</name>
<keyword evidence="5" id="KW-0539">Nucleus</keyword>
<dbReference type="CDD" id="cd04301">
    <property type="entry name" value="NAT_SF"/>
    <property type="match status" value="1"/>
</dbReference>
<feature type="compositionally biased region" description="Basic and acidic residues" evidence="7">
    <location>
        <begin position="242"/>
        <end position="264"/>
    </location>
</feature>
<feature type="region of interest" description="Disordered" evidence="7">
    <location>
        <begin position="341"/>
        <end position="361"/>
    </location>
</feature>
<dbReference type="InterPro" id="IPR019787">
    <property type="entry name" value="Znf_PHD-finger"/>
</dbReference>
<evidence type="ECO:0000313" key="11">
    <source>
        <dbReference type="Proteomes" id="UP001552299"/>
    </source>
</evidence>
<feature type="region of interest" description="Disordered" evidence="7">
    <location>
        <begin position="1"/>
        <end position="30"/>
    </location>
</feature>
<evidence type="ECO:0000256" key="5">
    <source>
        <dbReference type="ARBA" id="ARBA00023242"/>
    </source>
</evidence>
<evidence type="ECO:0000256" key="4">
    <source>
        <dbReference type="ARBA" id="ARBA00022833"/>
    </source>
</evidence>
<dbReference type="SUPFAM" id="SSF55729">
    <property type="entry name" value="Acyl-CoA N-acyltransferases (Nat)"/>
    <property type="match status" value="1"/>
</dbReference>
<dbReference type="Proteomes" id="UP001552299">
    <property type="component" value="Unassembled WGS sequence"/>
</dbReference>
<dbReference type="InterPro" id="IPR059153">
    <property type="entry name" value="NSD_PHD-1st"/>
</dbReference>
<feature type="compositionally biased region" description="Basic residues" evidence="7">
    <location>
        <begin position="520"/>
        <end position="529"/>
    </location>
</feature>
<dbReference type="InterPro" id="IPR054292">
    <property type="entry name" value="DUF7028"/>
</dbReference>
<sequence length="1363" mass="150538">MGKDGDYSDGAKVYESKKEKKRRLAMTNDAESEEFVIAPRVEIFQAGNGAASGKRNIVLEKGGGKQKSLIGGDEFKRKLGGEGSKGKVLEPRADRKSREIGVAQPDGEDIESEPVDSVGNQTDTTGGKSLVSLNVSYKIRGSAKEKVFESKFYRKRSMGTGDDEFSRKRAKAENMDSVDNQSEKSGEDNKIMGDRKGDVQVSNLSVPRVKHRDEDSSSERKFQLSPRTTSKAEAVRWLGRSGQREPRRLKDGRSSDIGMKKELGDGGSSQHSYNRMHRKSGVLRVLKSSKNVAGSENANVQCEEQGNTMRLRSFGTNRFSSSNHKLERQVDKKSISNVKLRKSAGRVSSEDTSRSNVSKVNQENISQMKSSMNTDLLHGKKSGLAAKKMKNTDESNGSRSAVKNKLREQIKGILFAAGWTIELRPRRGRNYEDSVYVSPKGSGYWSITKAYAVYLSELKSACDDKESSEKEPKASAVRDGECKEANATFAVIPPELLHVLKRNVVNKRRRKKEMEDAKHKIGGGKRKKKAKEITKAKYSKDKGTWSDVGGTRVIKRKVIVRNSKRRGCALLVRGFNQDEGSENGDYAPYAWKRTILSWMIDLGVVPAFGKVRYMNKRMSKALLDGRITRDGIQCNCCSKILTVSKFEIHAGSRLHRPYENICLEVSGISLLQCQINAWEKQEESTRRIFYDVDTDGDDPNDDTCGICGDGGDLICCDSCPSTFHLACLGIEMLPTGDWHCTNCSCKFCGAAHDSVALDGNVSNTLFACSQCARKFHKDCVPEDDAVSTVPNSSCNVFCGRSCRKVFRKLQKLTGVRNELEPGFYWSIVRRFEDPSKSLSRMAQTVENNSKIAVAYAVMDECFVPITDQRSGINLIHNVVYNCGSNFNRLNFSGFYTFILERGDEIVAAASVRIHDTGLAEMPFIGTRCMYRRQGMCRRLLQGIEYALRSLSIRKLIIPAISELTETWTAVFGFKPLDISQNQELKSVNMLVFPGTGLLQKSLLNDSTKKLTNPELENKSDTQILVKEGKKNLPDEAMDTKESNGDAEAIKPDIPVLENPISNLLPEESGCHGQFCRSTDSVADAESNDLKSVVSCDNHVENDVSLRNCSTEVVPCNEELKKEPENVMPDLPSFPHAASEFLDGNNGSEASELRPPQNHSHSELLVTDVVENCNSEDDEQKLEDKPPTSNGIAHDSNAKQGEFIEADVDRLHKINQVKFACDANGLNSNVNQDSIEASIDVVRNLDISSGNGSYPSSGVCENGSGPNTEPYCLPSNESTSQEKSDLLDQLTVNDSTKSPVATNSTTDGLLSKLKESTPDINQQISATEEVGDDFHDNNVCGVSIVENDADFDVSTINQASKMVE</sequence>
<comment type="caution">
    <text evidence="10">The sequence shown here is derived from an EMBL/GenBank/DDBJ whole genome shotgun (WGS) entry which is preliminary data.</text>
</comment>
<dbReference type="Gene3D" id="3.30.40.10">
    <property type="entry name" value="Zinc/RING finger domain, C3HC4 (zinc finger)"/>
    <property type="match status" value="1"/>
</dbReference>
<dbReference type="InterPro" id="IPR056511">
    <property type="entry name" value="IDM1_C"/>
</dbReference>
<dbReference type="InterPro" id="IPR001965">
    <property type="entry name" value="Znf_PHD"/>
</dbReference>
<comment type="subcellular location">
    <subcellularLocation>
        <location evidence="1">Nucleus</location>
    </subcellularLocation>
</comment>
<proteinExistence type="predicted"/>
<feature type="region of interest" description="Disordered" evidence="7">
    <location>
        <begin position="64"/>
        <end position="128"/>
    </location>
</feature>
<evidence type="ECO:0000256" key="1">
    <source>
        <dbReference type="ARBA" id="ARBA00004123"/>
    </source>
</evidence>
<feature type="domain" description="PHD-type" evidence="8">
    <location>
        <begin position="701"/>
        <end position="746"/>
    </location>
</feature>
<dbReference type="InterPro" id="IPR011011">
    <property type="entry name" value="Znf_FYVE_PHD"/>
</dbReference>
<evidence type="ECO:0008006" key="12">
    <source>
        <dbReference type="Google" id="ProtNLM"/>
    </source>
</evidence>
<dbReference type="GO" id="GO:0008270">
    <property type="term" value="F:zinc ion binding"/>
    <property type="evidence" value="ECO:0007669"/>
    <property type="project" value="UniProtKB-KW"/>
</dbReference>
<feature type="compositionally biased region" description="Basic and acidic residues" evidence="7">
    <location>
        <begin position="181"/>
        <end position="198"/>
    </location>
</feature>
<dbReference type="PANTHER" id="PTHR46309">
    <property type="entry name" value="PHD FINGER PROTEIN 12"/>
    <property type="match status" value="1"/>
</dbReference>
<dbReference type="InterPro" id="IPR000182">
    <property type="entry name" value="GNAT_dom"/>
</dbReference>
<evidence type="ECO:0000259" key="9">
    <source>
        <dbReference type="PROSITE" id="PS51186"/>
    </source>
</evidence>
<dbReference type="CDD" id="cd15539">
    <property type="entry name" value="PHD1_AIRE"/>
    <property type="match status" value="1"/>
</dbReference>
<feature type="region of interest" description="Disordered" evidence="7">
    <location>
        <begin position="1174"/>
        <end position="1197"/>
    </location>
</feature>
<evidence type="ECO:0000313" key="10">
    <source>
        <dbReference type="EMBL" id="KAL0926434.1"/>
    </source>
</evidence>
<keyword evidence="4" id="KW-0862">Zinc</keyword>
<feature type="compositionally biased region" description="Basic and acidic residues" evidence="7">
    <location>
        <begin position="73"/>
        <end position="99"/>
    </location>
</feature>
<organism evidence="10 11">
    <name type="scientific">Dendrobium thyrsiflorum</name>
    <name type="common">Pinecone-like raceme dendrobium</name>
    <name type="synonym">Orchid</name>
    <dbReference type="NCBI Taxonomy" id="117978"/>
    <lineage>
        <taxon>Eukaryota</taxon>
        <taxon>Viridiplantae</taxon>
        <taxon>Streptophyta</taxon>
        <taxon>Embryophyta</taxon>
        <taxon>Tracheophyta</taxon>
        <taxon>Spermatophyta</taxon>
        <taxon>Magnoliopsida</taxon>
        <taxon>Liliopsida</taxon>
        <taxon>Asparagales</taxon>
        <taxon>Orchidaceae</taxon>
        <taxon>Epidendroideae</taxon>
        <taxon>Malaxideae</taxon>
        <taxon>Dendrobiinae</taxon>
        <taxon>Dendrobium</taxon>
    </lineage>
</organism>
<feature type="domain" description="N-acetyltransferase" evidence="9">
    <location>
        <begin position="841"/>
        <end position="994"/>
    </location>
</feature>
<accession>A0ABD0VNB6</accession>
<keyword evidence="2" id="KW-0479">Metal-binding</keyword>
<dbReference type="PANTHER" id="PTHR46309:SF1">
    <property type="entry name" value="PHD FINGER PROTEIN 12"/>
    <property type="match status" value="1"/>
</dbReference>
<keyword evidence="3 6" id="KW-0863">Zinc-finger</keyword>
<dbReference type="SMART" id="SM00249">
    <property type="entry name" value="PHD"/>
    <property type="match status" value="2"/>
</dbReference>
<feature type="compositionally biased region" description="Polar residues" evidence="7">
    <location>
        <begin position="118"/>
        <end position="128"/>
    </location>
</feature>
<dbReference type="InterPro" id="IPR032308">
    <property type="entry name" value="TDBD"/>
</dbReference>
<evidence type="ECO:0000259" key="8">
    <source>
        <dbReference type="PROSITE" id="PS50016"/>
    </source>
</evidence>
<dbReference type="InterPro" id="IPR042163">
    <property type="entry name" value="PHF12"/>
</dbReference>
<feature type="region of interest" description="Disordered" evidence="7">
    <location>
        <begin position="152"/>
        <end position="274"/>
    </location>
</feature>
<reference evidence="10 11" key="1">
    <citation type="journal article" date="2024" name="Plant Biotechnol. J.">
        <title>Dendrobium thyrsiflorum genome and its molecular insights into genes involved in important horticultural traits.</title>
        <authorList>
            <person name="Chen B."/>
            <person name="Wang J.Y."/>
            <person name="Zheng P.J."/>
            <person name="Li K.L."/>
            <person name="Liang Y.M."/>
            <person name="Chen X.F."/>
            <person name="Zhang C."/>
            <person name="Zhao X."/>
            <person name="He X."/>
            <person name="Zhang G.Q."/>
            <person name="Liu Z.J."/>
            <person name="Xu Q."/>
        </authorList>
    </citation>
    <scope>NUCLEOTIDE SEQUENCE [LARGE SCALE GENOMIC DNA]</scope>
    <source>
        <strain evidence="10">GZMU011</strain>
    </source>
</reference>
<dbReference type="InterPro" id="IPR013083">
    <property type="entry name" value="Znf_RING/FYVE/PHD"/>
</dbReference>
<dbReference type="GO" id="GO:0005634">
    <property type="term" value="C:nucleus"/>
    <property type="evidence" value="ECO:0007669"/>
    <property type="project" value="UniProtKB-SubCell"/>
</dbReference>
<dbReference type="SUPFAM" id="SSF57903">
    <property type="entry name" value="FYVE/PHD zinc finger"/>
    <property type="match status" value="1"/>
</dbReference>
<keyword evidence="11" id="KW-1185">Reference proteome</keyword>
<evidence type="ECO:0000256" key="2">
    <source>
        <dbReference type="ARBA" id="ARBA00022723"/>
    </source>
</evidence>
<dbReference type="Pfam" id="PF22970">
    <property type="entry name" value="DUF7028"/>
    <property type="match status" value="1"/>
</dbReference>
<dbReference type="InterPro" id="IPR016181">
    <property type="entry name" value="Acyl_CoA_acyltransferase"/>
</dbReference>
<feature type="compositionally biased region" description="Basic and acidic residues" evidence="7">
    <location>
        <begin position="164"/>
        <end position="174"/>
    </location>
</feature>
<protein>
    <recommendedName>
        <fullName evidence="12">PHD-type domain-containing protein</fullName>
    </recommendedName>
</protein>
<evidence type="ECO:0000256" key="7">
    <source>
        <dbReference type="SAM" id="MobiDB-lite"/>
    </source>
</evidence>
<dbReference type="Pfam" id="PF16135">
    <property type="entry name" value="TDBD"/>
    <property type="match status" value="1"/>
</dbReference>
<dbReference type="Pfam" id="PF23209">
    <property type="entry name" value="IDM1_C"/>
    <property type="match status" value="1"/>
</dbReference>
<feature type="region of interest" description="Disordered" evidence="7">
    <location>
        <begin position="1139"/>
        <end position="1160"/>
    </location>
</feature>
<gene>
    <name evidence="10" type="ORF">M5K25_002667</name>
</gene>
<feature type="compositionally biased region" description="Basic and acidic residues" evidence="7">
    <location>
        <begin position="211"/>
        <end position="222"/>
    </location>
</feature>
<dbReference type="EMBL" id="JANQDX010000003">
    <property type="protein sequence ID" value="KAL0926434.1"/>
    <property type="molecule type" value="Genomic_DNA"/>
</dbReference>
<dbReference type="PROSITE" id="PS51186">
    <property type="entry name" value="GNAT"/>
    <property type="match status" value="1"/>
</dbReference>
<feature type="region of interest" description="Disordered" evidence="7">
    <location>
        <begin position="1249"/>
        <end position="1284"/>
    </location>
</feature>
<dbReference type="Pfam" id="PF23011">
    <property type="entry name" value="PHD-1st_NSD"/>
    <property type="match status" value="1"/>
</dbReference>
<dbReference type="PROSITE" id="PS50016">
    <property type="entry name" value="ZF_PHD_2"/>
    <property type="match status" value="1"/>
</dbReference>
<evidence type="ECO:0000256" key="3">
    <source>
        <dbReference type="ARBA" id="ARBA00022771"/>
    </source>
</evidence>
<feature type="region of interest" description="Disordered" evidence="7">
    <location>
        <begin position="508"/>
        <end position="529"/>
    </location>
</feature>